<keyword evidence="2" id="KW-1185">Reference proteome</keyword>
<dbReference type="Pfam" id="PF00756">
    <property type="entry name" value="Esterase"/>
    <property type="match status" value="1"/>
</dbReference>
<gene>
    <name evidence="1" type="ORF">ACFP5Y_06230</name>
</gene>
<evidence type="ECO:0000313" key="1">
    <source>
        <dbReference type="EMBL" id="MFC6180811.1"/>
    </source>
</evidence>
<accession>A0ABW1RZK3</accession>
<dbReference type="Proteomes" id="UP001596282">
    <property type="component" value="Unassembled WGS sequence"/>
</dbReference>
<dbReference type="EMBL" id="JBHSSC010000016">
    <property type="protein sequence ID" value="MFC6180811.1"/>
    <property type="molecule type" value="Genomic_DNA"/>
</dbReference>
<dbReference type="Gene3D" id="3.40.50.1820">
    <property type="entry name" value="alpha/beta hydrolase"/>
    <property type="match status" value="1"/>
</dbReference>
<proteinExistence type="predicted"/>
<dbReference type="PANTHER" id="PTHR48098:SF1">
    <property type="entry name" value="DIACYLGLYCEROL ACYLTRANSFERASE_MYCOLYLTRANSFERASE AG85A"/>
    <property type="match status" value="1"/>
</dbReference>
<dbReference type="InterPro" id="IPR000801">
    <property type="entry name" value="Esterase-like"/>
</dbReference>
<protein>
    <submittedName>
        <fullName evidence="1">Alpha/beta hydrolase</fullName>
    </submittedName>
</protein>
<dbReference type="RefSeq" id="WP_137628422.1">
    <property type="nucleotide sequence ID" value="NZ_BJDJ01000008.1"/>
</dbReference>
<reference evidence="2" key="1">
    <citation type="journal article" date="2019" name="Int. J. Syst. Evol. Microbiol.">
        <title>The Global Catalogue of Microorganisms (GCM) 10K type strain sequencing project: providing services to taxonomists for standard genome sequencing and annotation.</title>
        <authorList>
            <consortium name="The Broad Institute Genomics Platform"/>
            <consortium name="The Broad Institute Genome Sequencing Center for Infectious Disease"/>
            <person name="Wu L."/>
            <person name="Ma J."/>
        </authorList>
    </citation>
    <scope>NUCLEOTIDE SEQUENCE [LARGE SCALE GENOMIC DNA]</scope>
    <source>
        <strain evidence="2">CCM 8933</strain>
    </source>
</reference>
<dbReference type="PANTHER" id="PTHR48098">
    <property type="entry name" value="ENTEROCHELIN ESTERASE-RELATED"/>
    <property type="match status" value="1"/>
</dbReference>
<keyword evidence="1" id="KW-0378">Hydrolase</keyword>
<organism evidence="1 2">
    <name type="scientific">Lactiplantibacillus daowaiensis</name>
    <dbReference type="NCBI Taxonomy" id="2559918"/>
    <lineage>
        <taxon>Bacteria</taxon>
        <taxon>Bacillati</taxon>
        <taxon>Bacillota</taxon>
        <taxon>Bacilli</taxon>
        <taxon>Lactobacillales</taxon>
        <taxon>Lactobacillaceae</taxon>
        <taxon>Lactiplantibacillus</taxon>
    </lineage>
</organism>
<dbReference type="InterPro" id="IPR029058">
    <property type="entry name" value="AB_hydrolase_fold"/>
</dbReference>
<name>A0ABW1RZK3_9LACO</name>
<comment type="caution">
    <text evidence="1">The sequence shown here is derived from an EMBL/GenBank/DDBJ whole genome shotgun (WGS) entry which is preliminary data.</text>
</comment>
<dbReference type="InterPro" id="IPR050583">
    <property type="entry name" value="Mycobacterial_A85_antigen"/>
</dbReference>
<dbReference type="SUPFAM" id="SSF53474">
    <property type="entry name" value="alpha/beta-Hydrolases"/>
    <property type="match status" value="1"/>
</dbReference>
<dbReference type="GO" id="GO:0016787">
    <property type="term" value="F:hydrolase activity"/>
    <property type="evidence" value="ECO:0007669"/>
    <property type="project" value="UniProtKB-KW"/>
</dbReference>
<sequence>MSIHQNNFYSNVLQRQVNVAVVLPEPMNAAGQVAAPYVSGSHLLPTVWLLHGLGGDATTWLRRTAIELLATQYRVAVVMPQTERGFYTDMVAGPNYWTFLTTELMTRMRFTFPLVTDRAQNFVMGNSMGGYGALRWALTMPTTFAAVAALSPVTDLARFRTEQDSIMPDFDLAFDPQHLTDGPTSLAYLLQHYQAPQPDLRVLMTTGDADILRGMDESFRPQLAAKFGSDFTWQMQPGHHEWSLWNQQLPAALHWLIKGEWKVV</sequence>
<evidence type="ECO:0000313" key="2">
    <source>
        <dbReference type="Proteomes" id="UP001596282"/>
    </source>
</evidence>